<gene>
    <name evidence="1" type="ORF">SAMN04488503_0617</name>
</gene>
<dbReference type="AlphaFoldDB" id="A0A238Y2S9"/>
<organism evidence="1 2">
    <name type="scientific">Humidesulfovibrio mexicanus</name>
    <dbReference type="NCBI Taxonomy" id="147047"/>
    <lineage>
        <taxon>Bacteria</taxon>
        <taxon>Pseudomonadati</taxon>
        <taxon>Thermodesulfobacteriota</taxon>
        <taxon>Desulfovibrionia</taxon>
        <taxon>Desulfovibrionales</taxon>
        <taxon>Desulfovibrionaceae</taxon>
        <taxon>Humidesulfovibrio</taxon>
    </lineage>
</organism>
<dbReference type="SUPFAM" id="SSF48452">
    <property type="entry name" value="TPR-like"/>
    <property type="match status" value="1"/>
</dbReference>
<name>A0A238Y2S9_9BACT</name>
<dbReference type="EMBL" id="FZOC01000001">
    <property type="protein sequence ID" value="SNR65108.1"/>
    <property type="molecule type" value="Genomic_DNA"/>
</dbReference>
<dbReference type="Pfam" id="PF14559">
    <property type="entry name" value="TPR_19"/>
    <property type="match status" value="1"/>
</dbReference>
<reference evidence="1 2" key="1">
    <citation type="submission" date="2017-06" db="EMBL/GenBank/DDBJ databases">
        <authorList>
            <person name="Kim H.J."/>
            <person name="Triplett B.A."/>
        </authorList>
    </citation>
    <scope>NUCLEOTIDE SEQUENCE [LARGE SCALE GENOMIC DNA]</scope>
    <source>
        <strain evidence="1 2">DSM 13116</strain>
    </source>
</reference>
<dbReference type="Gene3D" id="1.25.40.10">
    <property type="entry name" value="Tetratricopeptide repeat domain"/>
    <property type="match status" value="1"/>
</dbReference>
<sequence length="179" mass="19855">MAKDAKEEIDVSRRRLLFGFLDRARGAEPAPVAVASNTAPLLAQANAAFGVRDFAAAATLYKEFLAEESANGEARQRYGECLYRQGQFIQAKVEFERLLQKNRKDNRAILFLGLVLARLDRLRKAAVVWKLFFDPERVALSRELNLQVGLVELAGDDDPLDGPAAALAVERVLDTPRTV</sequence>
<dbReference type="RefSeq" id="WP_179216853.1">
    <property type="nucleotide sequence ID" value="NZ_FZOC01000001.1"/>
</dbReference>
<keyword evidence="2" id="KW-1185">Reference proteome</keyword>
<evidence type="ECO:0000313" key="2">
    <source>
        <dbReference type="Proteomes" id="UP000198324"/>
    </source>
</evidence>
<accession>A0A238Y2S9</accession>
<dbReference type="InterPro" id="IPR011990">
    <property type="entry name" value="TPR-like_helical_dom_sf"/>
</dbReference>
<protein>
    <submittedName>
        <fullName evidence="1">Tetratricopeptide repeat-containing protein</fullName>
    </submittedName>
</protein>
<dbReference type="Proteomes" id="UP000198324">
    <property type="component" value="Unassembled WGS sequence"/>
</dbReference>
<evidence type="ECO:0000313" key="1">
    <source>
        <dbReference type="EMBL" id="SNR65108.1"/>
    </source>
</evidence>
<proteinExistence type="predicted"/>